<dbReference type="GO" id="GO:0016787">
    <property type="term" value="F:hydrolase activity"/>
    <property type="evidence" value="ECO:0007669"/>
    <property type="project" value="UniProtKB-KW"/>
</dbReference>
<feature type="compositionally biased region" description="Low complexity" evidence="6">
    <location>
        <begin position="136"/>
        <end position="148"/>
    </location>
</feature>
<evidence type="ECO:0000256" key="7">
    <source>
        <dbReference type="SAM" id="SignalP"/>
    </source>
</evidence>
<dbReference type="InterPro" id="IPR027417">
    <property type="entry name" value="P-loop_NTPase"/>
</dbReference>
<organism evidence="10 11">
    <name type="scientific">Discostella pseudostelligera</name>
    <dbReference type="NCBI Taxonomy" id="259834"/>
    <lineage>
        <taxon>Eukaryota</taxon>
        <taxon>Sar</taxon>
        <taxon>Stramenopiles</taxon>
        <taxon>Ochrophyta</taxon>
        <taxon>Bacillariophyta</taxon>
        <taxon>Coscinodiscophyceae</taxon>
        <taxon>Thalassiosirophycidae</taxon>
        <taxon>Stephanodiscales</taxon>
        <taxon>Stephanodiscaceae</taxon>
        <taxon>Discostella</taxon>
    </lineage>
</organism>
<keyword evidence="1 5" id="KW-0547">Nucleotide-binding</keyword>
<proteinExistence type="inferred from homology"/>
<feature type="domain" description="Helicase ATP-binding" evidence="8">
    <location>
        <begin position="192"/>
        <end position="378"/>
    </location>
</feature>
<evidence type="ECO:0000256" key="4">
    <source>
        <dbReference type="ARBA" id="ARBA00022884"/>
    </source>
</evidence>
<feature type="chain" id="PRO_5044805405" description="ATP-dependent RNA helicase" evidence="7">
    <location>
        <begin position="21"/>
        <end position="693"/>
    </location>
</feature>
<protein>
    <recommendedName>
        <fullName evidence="5">ATP-dependent RNA helicase</fullName>
        <ecNumber evidence="5">3.6.4.13</ecNumber>
    </recommendedName>
</protein>
<evidence type="ECO:0000313" key="11">
    <source>
        <dbReference type="Proteomes" id="UP001530293"/>
    </source>
</evidence>
<dbReference type="EC" id="3.6.4.13" evidence="5"/>
<evidence type="ECO:0000256" key="6">
    <source>
        <dbReference type="SAM" id="MobiDB-lite"/>
    </source>
</evidence>
<keyword evidence="11" id="KW-1185">Reference proteome</keyword>
<evidence type="ECO:0000313" key="10">
    <source>
        <dbReference type="EMBL" id="KAL3768995.1"/>
    </source>
</evidence>
<keyword evidence="7" id="KW-0732">Signal</keyword>
<keyword evidence="5" id="KW-0347">Helicase</keyword>
<dbReference type="EMBL" id="JALLBG020000059">
    <property type="protein sequence ID" value="KAL3768995.1"/>
    <property type="molecule type" value="Genomic_DNA"/>
</dbReference>
<comment type="function">
    <text evidence="5">RNA helicase.</text>
</comment>
<dbReference type="InterPro" id="IPR001650">
    <property type="entry name" value="Helicase_C-like"/>
</dbReference>
<name>A0ABD3MYJ5_9STRA</name>
<comment type="similarity">
    <text evidence="5">Belongs to the DEAD box helicase family.</text>
</comment>
<dbReference type="Proteomes" id="UP001530293">
    <property type="component" value="Unassembled WGS sequence"/>
</dbReference>
<feature type="region of interest" description="Disordered" evidence="6">
    <location>
        <begin position="659"/>
        <end position="693"/>
    </location>
</feature>
<feature type="region of interest" description="Disordered" evidence="6">
    <location>
        <begin position="115"/>
        <end position="148"/>
    </location>
</feature>
<reference evidence="10 11" key="1">
    <citation type="submission" date="2024-10" db="EMBL/GenBank/DDBJ databases">
        <title>Updated reference genomes for cyclostephanoid diatoms.</title>
        <authorList>
            <person name="Roberts W.R."/>
            <person name="Alverson A.J."/>
        </authorList>
    </citation>
    <scope>NUCLEOTIDE SEQUENCE [LARGE SCALE GENOMIC DNA]</scope>
    <source>
        <strain evidence="10 11">AJA232-27</strain>
    </source>
</reference>
<comment type="domain">
    <text evidence="5">The Q motif is unique to and characteristic of the DEAD box family of RNA helicases and controls ATP binding and hydrolysis.</text>
</comment>
<sequence length="693" mass="76627">MASIATLALMFAALFLSANGFLRPSTSTMLRMSSISTRQYATSSIKQGVTTPRSSAAELSKLAQDLSVSPEKVRELLIGQRRKLNGTEAKAKHIDWLLDGTANHSTEVFIRNQHGKNKSVPSKQVNDEKRMQNQVRYSSTTSRIRTSSQNKDATLLTNVEFAQRSDLHPATKRALSETLGLTSMTEIQSKTYAAALSGKDVLGRARTGTGKTIAFLLPAIERILRSPGYDQATDIGILVISPTRELAMQIGNEAEKLLTYHKDMSVQVVFGGTKVDRDVSRLKKQLPTVLVATPGRLKDLLQTATVGGTKLSKIMSKVSVVVLDETDQLLDLGFRREIQAILMYLPRNNQRQTLLFSATLPPDLKEIMSQTMNDNYVEVDCIQDGNNGEESTQTHVHVQQSHAIIPSVDQYVSSAIRIVKEAVKDGDGNNKIVVFFPTARMVSFFADVFNEVVKLPVLELHSRKAQGYRNRVSAEFRAATSGLLFTSDVSARGVDYPGVTHVVQFGMPSSREQYIHRLGRTGRAGAEGKGWLILGPFESLFLEEMTKIHLPRNDALVDILNTSINDETDELMQVIMDRLGRGDKMLMNSGEGAYQAFLGYYLGQMKRMKMKSKERLVEIANEFSSAMGFRQTPILAKNMVSKMGLTGIAGINAKSSDDIGGRSMPASFKEGRQKPLARTSLTKDRPKLKRQGW</sequence>
<keyword evidence="2 5" id="KW-0378">Hydrolase</keyword>
<dbReference type="SUPFAM" id="SSF52540">
    <property type="entry name" value="P-loop containing nucleoside triphosphate hydrolases"/>
    <property type="match status" value="2"/>
</dbReference>
<comment type="catalytic activity">
    <reaction evidence="5">
        <text>ATP + H2O = ADP + phosphate + H(+)</text>
        <dbReference type="Rhea" id="RHEA:13065"/>
        <dbReference type="ChEBI" id="CHEBI:15377"/>
        <dbReference type="ChEBI" id="CHEBI:15378"/>
        <dbReference type="ChEBI" id="CHEBI:30616"/>
        <dbReference type="ChEBI" id="CHEBI:43474"/>
        <dbReference type="ChEBI" id="CHEBI:456216"/>
        <dbReference type="EC" id="3.6.4.13"/>
    </reaction>
</comment>
<dbReference type="PROSITE" id="PS51194">
    <property type="entry name" value="HELICASE_CTER"/>
    <property type="match status" value="1"/>
</dbReference>
<dbReference type="AlphaFoldDB" id="A0ABD3MYJ5"/>
<accession>A0ABD3MYJ5</accession>
<dbReference type="GO" id="GO:0003723">
    <property type="term" value="F:RNA binding"/>
    <property type="evidence" value="ECO:0007669"/>
    <property type="project" value="UniProtKB-UniRule"/>
</dbReference>
<dbReference type="PROSITE" id="PS51192">
    <property type="entry name" value="HELICASE_ATP_BIND_1"/>
    <property type="match status" value="1"/>
</dbReference>
<dbReference type="CDD" id="cd18787">
    <property type="entry name" value="SF2_C_DEAD"/>
    <property type="match status" value="1"/>
</dbReference>
<dbReference type="GO" id="GO:0005524">
    <property type="term" value="F:ATP binding"/>
    <property type="evidence" value="ECO:0007669"/>
    <property type="project" value="UniProtKB-UniRule"/>
</dbReference>
<evidence type="ECO:0000259" key="9">
    <source>
        <dbReference type="PROSITE" id="PS51194"/>
    </source>
</evidence>
<evidence type="ECO:0000256" key="3">
    <source>
        <dbReference type="ARBA" id="ARBA00022840"/>
    </source>
</evidence>
<keyword evidence="3 5" id="KW-0067">ATP-binding</keyword>
<dbReference type="PANTHER" id="PTHR24031">
    <property type="entry name" value="RNA HELICASE"/>
    <property type="match status" value="1"/>
</dbReference>
<feature type="signal peptide" evidence="7">
    <location>
        <begin position="1"/>
        <end position="20"/>
    </location>
</feature>
<dbReference type="Gene3D" id="3.40.50.300">
    <property type="entry name" value="P-loop containing nucleotide triphosphate hydrolases"/>
    <property type="match status" value="2"/>
</dbReference>
<evidence type="ECO:0000259" key="8">
    <source>
        <dbReference type="PROSITE" id="PS51192"/>
    </source>
</evidence>
<dbReference type="Pfam" id="PF00270">
    <property type="entry name" value="DEAD"/>
    <property type="match status" value="1"/>
</dbReference>
<evidence type="ECO:0000256" key="5">
    <source>
        <dbReference type="RuleBase" id="RU365068"/>
    </source>
</evidence>
<keyword evidence="4 5" id="KW-0694">RNA-binding</keyword>
<dbReference type="InterPro" id="IPR011545">
    <property type="entry name" value="DEAD/DEAH_box_helicase_dom"/>
</dbReference>
<evidence type="ECO:0000256" key="2">
    <source>
        <dbReference type="ARBA" id="ARBA00022801"/>
    </source>
</evidence>
<dbReference type="GO" id="GO:0003724">
    <property type="term" value="F:RNA helicase activity"/>
    <property type="evidence" value="ECO:0007669"/>
    <property type="project" value="UniProtKB-EC"/>
</dbReference>
<dbReference type="InterPro" id="IPR014001">
    <property type="entry name" value="Helicase_ATP-bd"/>
</dbReference>
<comment type="caution">
    <text evidence="10">The sequence shown here is derived from an EMBL/GenBank/DDBJ whole genome shotgun (WGS) entry which is preliminary data.</text>
</comment>
<dbReference type="Pfam" id="PF00271">
    <property type="entry name" value="Helicase_C"/>
    <property type="match status" value="1"/>
</dbReference>
<evidence type="ECO:0000256" key="1">
    <source>
        <dbReference type="ARBA" id="ARBA00022741"/>
    </source>
</evidence>
<feature type="domain" description="Helicase C-terminal" evidence="9">
    <location>
        <begin position="411"/>
        <end position="576"/>
    </location>
</feature>
<gene>
    <name evidence="10" type="ORF">ACHAWU_002027</name>
</gene>
<dbReference type="SMART" id="SM00490">
    <property type="entry name" value="HELICc"/>
    <property type="match status" value="1"/>
</dbReference>
<dbReference type="SMART" id="SM00487">
    <property type="entry name" value="DEXDc"/>
    <property type="match status" value="1"/>
</dbReference>